<feature type="active site" description="Proton donor" evidence="9">
    <location>
        <position position="71"/>
    </location>
</feature>
<dbReference type="PANTHER" id="PTHR31689:SF0">
    <property type="entry name" value="DIAMINOPIMELATE EPIMERASE"/>
    <property type="match status" value="1"/>
</dbReference>
<feature type="binding site" evidence="9">
    <location>
        <position position="11"/>
    </location>
    <ligand>
        <name>substrate</name>
    </ligand>
</feature>
<comment type="subunit">
    <text evidence="9">Homodimer.</text>
</comment>
<keyword evidence="5 9" id="KW-0028">Amino-acid biosynthesis</keyword>
<evidence type="ECO:0000256" key="10">
    <source>
        <dbReference type="PROSITE-ProRule" id="PRU10125"/>
    </source>
</evidence>
<comment type="pathway">
    <text evidence="1 9">Amino-acid biosynthesis; L-lysine biosynthesis via DAP pathway; DL-2,6-diaminopimelate from LL-2,6-diaminopimelate: step 1/1.</text>
</comment>
<evidence type="ECO:0000256" key="4">
    <source>
        <dbReference type="ARBA" id="ARBA00022490"/>
    </source>
</evidence>
<dbReference type="AlphaFoldDB" id="A0A849XZ36"/>
<dbReference type="RefSeq" id="WP_173690753.1">
    <property type="nucleotide sequence ID" value="NZ_JAAIMN010000028.1"/>
</dbReference>
<feature type="binding site" evidence="9">
    <location>
        <begin position="221"/>
        <end position="222"/>
    </location>
    <ligand>
        <name>substrate</name>
    </ligand>
</feature>
<dbReference type="FunFam" id="3.10.310.10:FF:000001">
    <property type="entry name" value="Diaminopimelate epimerase"/>
    <property type="match status" value="1"/>
</dbReference>
<dbReference type="HAMAP" id="MF_00197">
    <property type="entry name" value="DAP_epimerase"/>
    <property type="match status" value="1"/>
</dbReference>
<feature type="binding site" evidence="9">
    <location>
        <begin position="72"/>
        <end position="73"/>
    </location>
    <ligand>
        <name>substrate</name>
    </ligand>
</feature>
<accession>A0A849XZ36</accession>
<dbReference type="Gene3D" id="3.10.310.10">
    <property type="entry name" value="Diaminopimelate Epimerase, Chain A, domain 1"/>
    <property type="match status" value="2"/>
</dbReference>
<comment type="subcellular location">
    <subcellularLocation>
        <location evidence="9">Cytoplasm</location>
    </subcellularLocation>
</comment>
<organism evidence="11 12">
    <name type="scientific">Coprococcus comes</name>
    <dbReference type="NCBI Taxonomy" id="410072"/>
    <lineage>
        <taxon>Bacteria</taxon>
        <taxon>Bacillati</taxon>
        <taxon>Bacillota</taxon>
        <taxon>Clostridia</taxon>
        <taxon>Lachnospirales</taxon>
        <taxon>Lachnospiraceae</taxon>
        <taxon>Coprococcus</taxon>
    </lineage>
</organism>
<comment type="catalytic activity">
    <reaction evidence="8 9">
        <text>(2S,6S)-2,6-diaminopimelate = meso-2,6-diaminopimelate</text>
        <dbReference type="Rhea" id="RHEA:15393"/>
        <dbReference type="ChEBI" id="CHEBI:57609"/>
        <dbReference type="ChEBI" id="CHEBI:57791"/>
        <dbReference type="EC" id="5.1.1.7"/>
    </reaction>
</comment>
<evidence type="ECO:0000256" key="5">
    <source>
        <dbReference type="ARBA" id="ARBA00022605"/>
    </source>
</evidence>
<feature type="active site" evidence="10">
    <location>
        <position position="71"/>
    </location>
</feature>
<dbReference type="Proteomes" id="UP000554488">
    <property type="component" value="Unassembled WGS sequence"/>
</dbReference>
<sequence length="275" mass="30508">MIFTKMHGLGNDYVCINCFRERVEDPSGFARTLCDRHYGIGADGLILICPSKVSDFKMEIYNSDGSVAGMCGNGIRCLGKYVYDYRLTGKETLSIETKSGIRNMHLHIQDGKACGAMVDMGVPRLNAHSIPILSEKDLVINDPIEVQKKNYRMTGISMGNPHAVIFLEEINGISLEETGRELEFHPRFPERANIEFCHVTARDRMEIRVWERGVGETLACGTGACAAVVASVLNDLTDEEVIVKLLGGELSVRWDRKVNHVFLEGPAVKVFDGVL</sequence>
<dbReference type="EC" id="5.1.1.7" evidence="3 9"/>
<dbReference type="SUPFAM" id="SSF54506">
    <property type="entry name" value="Diaminopimelate epimerase-like"/>
    <property type="match status" value="2"/>
</dbReference>
<evidence type="ECO:0000256" key="9">
    <source>
        <dbReference type="HAMAP-Rule" id="MF_00197"/>
    </source>
</evidence>
<evidence type="ECO:0000256" key="2">
    <source>
        <dbReference type="ARBA" id="ARBA00010219"/>
    </source>
</evidence>
<comment type="caution">
    <text evidence="11">The sequence shown here is derived from an EMBL/GenBank/DDBJ whole genome shotgun (WGS) entry which is preliminary data.</text>
</comment>
<comment type="similarity">
    <text evidence="2 9">Belongs to the diaminopimelate epimerase family.</text>
</comment>
<evidence type="ECO:0000313" key="11">
    <source>
        <dbReference type="EMBL" id="NUN86830.1"/>
    </source>
</evidence>
<evidence type="ECO:0000256" key="7">
    <source>
        <dbReference type="ARBA" id="ARBA00023235"/>
    </source>
</evidence>
<keyword evidence="7 9" id="KW-0413">Isomerase</keyword>
<protein>
    <recommendedName>
        <fullName evidence="3 9">Diaminopimelate epimerase</fullName>
        <shortName evidence="9">DAP epimerase</shortName>
        <ecNumber evidence="3 9">5.1.1.7</ecNumber>
    </recommendedName>
    <alternativeName>
        <fullName evidence="9">PLP-independent amino acid racemase</fullName>
    </alternativeName>
</protein>
<feature type="binding site" evidence="9">
    <location>
        <position position="193"/>
    </location>
    <ligand>
        <name>substrate</name>
    </ligand>
</feature>
<dbReference type="EMBL" id="JABWDC010000033">
    <property type="protein sequence ID" value="NUN86830.1"/>
    <property type="molecule type" value="Genomic_DNA"/>
</dbReference>
<feature type="site" description="Could be important to modulate the pK values of the two catalytic cysteine residues" evidence="9">
    <location>
        <position position="162"/>
    </location>
</feature>
<dbReference type="GO" id="GO:0005829">
    <property type="term" value="C:cytosol"/>
    <property type="evidence" value="ECO:0007669"/>
    <property type="project" value="TreeGrafter"/>
</dbReference>
<feature type="active site" description="Proton acceptor" evidence="9">
    <location>
        <position position="220"/>
    </location>
</feature>
<keyword evidence="4 9" id="KW-0963">Cytoplasm</keyword>
<feature type="binding site" evidence="9">
    <location>
        <position position="62"/>
    </location>
    <ligand>
        <name>substrate</name>
    </ligand>
</feature>
<name>A0A849XZ36_9FIRM</name>
<proteinExistence type="inferred from homology"/>
<keyword evidence="6 9" id="KW-0457">Lysine biosynthesis</keyword>
<feature type="binding site" evidence="9">
    <location>
        <begin position="211"/>
        <end position="212"/>
    </location>
    <ligand>
        <name>substrate</name>
    </ligand>
</feature>
<dbReference type="NCBIfam" id="TIGR00652">
    <property type="entry name" value="DapF"/>
    <property type="match status" value="1"/>
</dbReference>
<dbReference type="Pfam" id="PF01678">
    <property type="entry name" value="DAP_epimerase"/>
    <property type="match status" value="2"/>
</dbReference>
<evidence type="ECO:0000313" key="12">
    <source>
        <dbReference type="Proteomes" id="UP000554488"/>
    </source>
</evidence>
<evidence type="ECO:0000256" key="3">
    <source>
        <dbReference type="ARBA" id="ARBA00013080"/>
    </source>
</evidence>
<gene>
    <name evidence="9" type="primary">dapF</name>
    <name evidence="11" type="ORF">HUU93_09520</name>
</gene>
<dbReference type="UniPathway" id="UPA00034">
    <property type="reaction ID" value="UER00025"/>
</dbReference>
<dbReference type="PROSITE" id="PS01326">
    <property type="entry name" value="DAP_EPIMERASE"/>
    <property type="match status" value="1"/>
</dbReference>
<dbReference type="InterPro" id="IPR018510">
    <property type="entry name" value="DAP_epimerase_AS"/>
</dbReference>
<dbReference type="PANTHER" id="PTHR31689">
    <property type="entry name" value="DIAMINOPIMELATE EPIMERASE, CHLOROPLASTIC"/>
    <property type="match status" value="1"/>
</dbReference>
<reference evidence="11 12" key="1">
    <citation type="submission" date="2020-04" db="EMBL/GenBank/DDBJ databases">
        <authorList>
            <person name="Pieper L."/>
        </authorList>
    </citation>
    <scope>NUCLEOTIDE SEQUENCE [LARGE SCALE GENOMIC DNA]</scope>
    <source>
        <strain evidence="11 12">F22</strain>
    </source>
</reference>
<reference evidence="11 12" key="2">
    <citation type="submission" date="2020-07" db="EMBL/GenBank/DDBJ databases">
        <title>Bacterial metabolism rescues the inhibition of intestinal drug absorption by food and drug additives.</title>
        <authorList>
            <person name="Zou L."/>
            <person name="Spanogiannopoulos P."/>
            <person name="Chien H.-C."/>
            <person name="Pieper L.M."/>
            <person name="Cai W."/>
            <person name="Khuri N."/>
            <person name="Pottel J."/>
            <person name="Vora B."/>
            <person name="Ni Z."/>
            <person name="Tsakalozou E."/>
            <person name="Zhang W."/>
            <person name="Shoichet B.K."/>
            <person name="Giacomini K.M."/>
            <person name="Turnbaugh P.J."/>
        </authorList>
    </citation>
    <scope>NUCLEOTIDE SEQUENCE [LARGE SCALE GENOMIC DNA]</scope>
    <source>
        <strain evidence="11 12">F22</strain>
    </source>
</reference>
<dbReference type="InterPro" id="IPR001653">
    <property type="entry name" value="DAP_epimerase_DapF"/>
</dbReference>
<feature type="binding site" evidence="9">
    <location>
        <position position="160"/>
    </location>
    <ligand>
        <name>substrate</name>
    </ligand>
</feature>
<evidence type="ECO:0000256" key="1">
    <source>
        <dbReference type="ARBA" id="ARBA00005196"/>
    </source>
</evidence>
<dbReference type="GO" id="GO:0009089">
    <property type="term" value="P:lysine biosynthetic process via diaminopimelate"/>
    <property type="evidence" value="ECO:0007669"/>
    <property type="project" value="UniProtKB-UniRule"/>
</dbReference>
<comment type="function">
    <text evidence="9">Catalyzes the stereoinversion of LL-2,6-diaminopimelate (L,L-DAP) to meso-diaminopimelate (meso-DAP), a precursor of L-lysine and an essential component of the bacterial peptidoglycan.</text>
</comment>
<comment type="caution">
    <text evidence="9">Lacks conserved residue(s) required for the propagation of feature annotation.</text>
</comment>
<evidence type="ECO:0000256" key="6">
    <source>
        <dbReference type="ARBA" id="ARBA00023154"/>
    </source>
</evidence>
<dbReference type="GO" id="GO:0008837">
    <property type="term" value="F:diaminopimelate epimerase activity"/>
    <property type="evidence" value="ECO:0007669"/>
    <property type="project" value="UniProtKB-UniRule"/>
</dbReference>
<evidence type="ECO:0000256" key="8">
    <source>
        <dbReference type="ARBA" id="ARBA00051712"/>
    </source>
</evidence>
<feature type="site" description="Could be important to modulate the pK values of the two catalytic cysteine residues" evidence="9">
    <location>
        <position position="211"/>
    </location>
</feature>